<dbReference type="PIRSF" id="PIRSF005457">
    <property type="entry name" value="Glx"/>
    <property type="match status" value="1"/>
</dbReference>
<dbReference type="GO" id="GO:0046872">
    <property type="term" value="F:metal ion binding"/>
    <property type="evidence" value="ECO:0007669"/>
    <property type="project" value="UniProtKB-KW"/>
</dbReference>
<dbReference type="Gene3D" id="3.60.15.10">
    <property type="entry name" value="Ribonuclease Z/Hydroxyacylglutathione hydrolase-like"/>
    <property type="match status" value="1"/>
</dbReference>
<evidence type="ECO:0000256" key="5">
    <source>
        <dbReference type="ARBA" id="ARBA00011917"/>
    </source>
</evidence>
<dbReference type="GO" id="GO:0004416">
    <property type="term" value="F:hydroxyacylglutathione hydrolase activity"/>
    <property type="evidence" value="ECO:0007669"/>
    <property type="project" value="UniProtKB-EC"/>
</dbReference>
<dbReference type="Pfam" id="PF16123">
    <property type="entry name" value="HAGH_C"/>
    <property type="match status" value="1"/>
</dbReference>
<dbReference type="EC" id="3.1.2.6" evidence="5"/>
<comment type="caution">
    <text evidence="11">The sequence shown here is derived from an EMBL/GenBank/DDBJ whole genome shotgun (WGS) entry which is preliminary data.</text>
</comment>
<dbReference type="SUPFAM" id="SSF56281">
    <property type="entry name" value="Metallo-hydrolase/oxidoreductase"/>
    <property type="match status" value="1"/>
</dbReference>
<evidence type="ECO:0000256" key="2">
    <source>
        <dbReference type="ARBA" id="ARBA00001947"/>
    </source>
</evidence>
<reference evidence="11" key="1">
    <citation type="journal article" date="2024" name="Gigascience">
        <title>Chromosome-level genome of the poultry shaft louse Menopon gallinae provides insight into the host-switching and adaptive evolution of parasitic lice.</title>
        <authorList>
            <person name="Xu Y."/>
            <person name="Ma L."/>
            <person name="Liu S."/>
            <person name="Liang Y."/>
            <person name="Liu Q."/>
            <person name="He Z."/>
            <person name="Tian L."/>
            <person name="Duan Y."/>
            <person name="Cai W."/>
            <person name="Li H."/>
            <person name="Song F."/>
        </authorList>
    </citation>
    <scope>NUCLEOTIDE SEQUENCE</scope>
    <source>
        <strain evidence="11">Cailab_2023a</strain>
    </source>
</reference>
<name>A0AAW2ID46_9NEOP</name>
<protein>
    <recommendedName>
        <fullName evidence="5">hydroxyacylglutathione hydrolase</fullName>
        <ecNumber evidence="5">3.1.2.6</ecNumber>
    </recommendedName>
    <alternativeName>
        <fullName evidence="9">Glyoxalase II</fullName>
    </alternativeName>
</protein>
<dbReference type="InterPro" id="IPR017782">
    <property type="entry name" value="Hydroxyacylglutathione_Hdrlase"/>
</dbReference>
<evidence type="ECO:0000256" key="7">
    <source>
        <dbReference type="ARBA" id="ARBA00022801"/>
    </source>
</evidence>
<feature type="domain" description="Metallo-beta-lactamase" evidence="10">
    <location>
        <begin position="65"/>
        <end position="225"/>
    </location>
</feature>
<accession>A0AAW2ID46</accession>
<comment type="catalytic activity">
    <reaction evidence="1">
        <text>an S-(2-hydroxyacyl)glutathione + H2O = a 2-hydroxy carboxylate + glutathione + H(+)</text>
        <dbReference type="Rhea" id="RHEA:21864"/>
        <dbReference type="ChEBI" id="CHEBI:15377"/>
        <dbReference type="ChEBI" id="CHEBI:15378"/>
        <dbReference type="ChEBI" id="CHEBI:57925"/>
        <dbReference type="ChEBI" id="CHEBI:58896"/>
        <dbReference type="ChEBI" id="CHEBI:71261"/>
        <dbReference type="EC" id="3.1.2.6"/>
    </reaction>
</comment>
<evidence type="ECO:0000256" key="9">
    <source>
        <dbReference type="ARBA" id="ARBA00031044"/>
    </source>
</evidence>
<proteinExistence type="inferred from homology"/>
<comment type="cofactor">
    <cofactor evidence="2">
        <name>Zn(2+)</name>
        <dbReference type="ChEBI" id="CHEBI:29105"/>
    </cofactor>
</comment>
<dbReference type="PANTHER" id="PTHR11935">
    <property type="entry name" value="BETA LACTAMASE DOMAIN"/>
    <property type="match status" value="1"/>
</dbReference>
<dbReference type="GO" id="GO:0019243">
    <property type="term" value="P:methylglyoxal catabolic process to D-lactate via S-lactoyl-glutathione"/>
    <property type="evidence" value="ECO:0007669"/>
    <property type="project" value="InterPro"/>
</dbReference>
<dbReference type="GO" id="GO:0031123">
    <property type="term" value="P:RNA 3'-end processing"/>
    <property type="evidence" value="ECO:0007669"/>
    <property type="project" value="UniProtKB-ARBA"/>
</dbReference>
<dbReference type="InterPro" id="IPR001279">
    <property type="entry name" value="Metallo-B-lactamas"/>
</dbReference>
<evidence type="ECO:0000259" key="10">
    <source>
        <dbReference type="SMART" id="SM00849"/>
    </source>
</evidence>
<dbReference type="Pfam" id="PF00753">
    <property type="entry name" value="Lactamase_B"/>
    <property type="match status" value="1"/>
</dbReference>
<gene>
    <name evidence="11" type="ORF">PYX00_001144</name>
</gene>
<dbReference type="SMART" id="SM00849">
    <property type="entry name" value="Lactamase_B"/>
    <property type="match status" value="1"/>
</dbReference>
<dbReference type="InterPro" id="IPR035680">
    <property type="entry name" value="Clx_II_MBL"/>
</dbReference>
<evidence type="ECO:0000256" key="6">
    <source>
        <dbReference type="ARBA" id="ARBA00022723"/>
    </source>
</evidence>
<dbReference type="AlphaFoldDB" id="A0AAW2ID46"/>
<dbReference type="PANTHER" id="PTHR11935:SF94">
    <property type="entry name" value="TENZING NORGAY, ISOFORM C"/>
    <property type="match status" value="1"/>
</dbReference>
<sequence>MGKMFSCRLLTQKCMRSLPNSVVNTATAAYFHVSALVSNRFSRHSVSRLIELDKMKVRILPALSDNYMYLLIDDETLQAAVVDPVEPDSVVEAVKEENVKLTHILTTHHHYDHAGGNSQLVQKIPGLTVVGGDKRINGITKIVQHGDKLTIGNLNIECLYTPCHTSGHICYFVQSQGKEPAVFTGDTLFSAGCGRFFEGTPEQMYKALIEILSSLPDETKVFCGHEYTVNNLKFAKFVEPNNKHIDERIAWANKKRKNKEPTIPSTIGDEKLFNPFMRVHMESVQNHAKMSNAVATMGFIRQEKDNF</sequence>
<evidence type="ECO:0000256" key="3">
    <source>
        <dbReference type="ARBA" id="ARBA00004963"/>
    </source>
</evidence>
<organism evidence="11">
    <name type="scientific">Menopon gallinae</name>
    <name type="common">poultry shaft louse</name>
    <dbReference type="NCBI Taxonomy" id="328185"/>
    <lineage>
        <taxon>Eukaryota</taxon>
        <taxon>Metazoa</taxon>
        <taxon>Ecdysozoa</taxon>
        <taxon>Arthropoda</taxon>
        <taxon>Hexapoda</taxon>
        <taxon>Insecta</taxon>
        <taxon>Pterygota</taxon>
        <taxon>Neoptera</taxon>
        <taxon>Paraneoptera</taxon>
        <taxon>Psocodea</taxon>
        <taxon>Troctomorpha</taxon>
        <taxon>Phthiraptera</taxon>
        <taxon>Amblycera</taxon>
        <taxon>Menoponidae</taxon>
        <taxon>Menopon</taxon>
    </lineage>
</organism>
<dbReference type="HAMAP" id="MF_01374">
    <property type="entry name" value="Glyoxalase_2"/>
    <property type="match status" value="1"/>
</dbReference>
<keyword evidence="7" id="KW-0378">Hydrolase</keyword>
<dbReference type="FunFam" id="3.60.15.10:FF:000019">
    <property type="entry name" value="Hydroxyacylglutathione hydrolase, mitochondrial"/>
    <property type="match status" value="1"/>
</dbReference>
<evidence type="ECO:0000313" key="11">
    <source>
        <dbReference type="EMBL" id="KAL0279633.1"/>
    </source>
</evidence>
<dbReference type="InterPro" id="IPR032282">
    <property type="entry name" value="HAGH_C"/>
</dbReference>
<keyword evidence="6" id="KW-0479">Metal-binding</keyword>
<dbReference type="InterPro" id="IPR036866">
    <property type="entry name" value="RibonucZ/Hydroxyglut_hydro"/>
</dbReference>
<evidence type="ECO:0000256" key="8">
    <source>
        <dbReference type="ARBA" id="ARBA00022833"/>
    </source>
</evidence>
<dbReference type="CDD" id="cd07723">
    <property type="entry name" value="hydroxyacylglutathione_hydrolase_MBL-fold"/>
    <property type="match status" value="1"/>
</dbReference>
<dbReference type="EMBL" id="JARGDH010000001">
    <property type="protein sequence ID" value="KAL0279633.1"/>
    <property type="molecule type" value="Genomic_DNA"/>
</dbReference>
<keyword evidence="8" id="KW-0862">Zinc</keyword>
<evidence type="ECO:0000256" key="4">
    <source>
        <dbReference type="ARBA" id="ARBA00006759"/>
    </source>
</evidence>
<dbReference type="NCBIfam" id="TIGR03413">
    <property type="entry name" value="GSH_gloB"/>
    <property type="match status" value="1"/>
</dbReference>
<evidence type="ECO:0000256" key="1">
    <source>
        <dbReference type="ARBA" id="ARBA00001623"/>
    </source>
</evidence>
<comment type="pathway">
    <text evidence="3">Secondary metabolite metabolism; methylglyoxal degradation; (R)-lactate from methylglyoxal: step 2/2.</text>
</comment>
<comment type="similarity">
    <text evidence="4">Belongs to the metallo-beta-lactamase superfamily. Glyoxalase II family.</text>
</comment>